<accession>A0ACC9MQD8</accession>
<keyword evidence="2" id="KW-1185">Reference proteome</keyword>
<gene>
    <name evidence="1" type="ORF">CW682_09280</name>
</gene>
<comment type="caution">
    <text evidence="1">The sequence shown here is derived from an EMBL/GenBank/DDBJ whole genome shotgun (WGS) entry which is preliminary data.</text>
</comment>
<evidence type="ECO:0000313" key="2">
    <source>
        <dbReference type="Proteomes" id="UP000233606"/>
    </source>
</evidence>
<dbReference type="Proteomes" id="UP000233606">
    <property type="component" value="Unassembled WGS sequence"/>
</dbReference>
<proteinExistence type="predicted"/>
<name>A0ACC9MQD8_9STAP</name>
<evidence type="ECO:0000313" key="1">
    <source>
        <dbReference type="EMBL" id="PKE55991.1"/>
    </source>
</evidence>
<organism evidence="1 2">
    <name type="scientific">Macrococcoides caseolyticum</name>
    <dbReference type="NCBI Taxonomy" id="69966"/>
    <lineage>
        <taxon>Bacteria</taxon>
        <taxon>Bacillati</taxon>
        <taxon>Bacillota</taxon>
        <taxon>Bacilli</taxon>
        <taxon>Bacillales</taxon>
        <taxon>Staphylococcaceae</taxon>
        <taxon>Macrococcoides</taxon>
    </lineage>
</organism>
<protein>
    <submittedName>
        <fullName evidence="1">ABC transporter permease</fullName>
    </submittedName>
</protein>
<sequence length="247" mass="28308">MITVKRFRALFVFEMIDIYNRKSMFIMSVILPVIFFLIFSSMMSGTKSENSYFTRDYMLSMTTFSLTSYAIFSFPIELINEKNKGWTRSLLRAPVTPLTYYSVKVVKIIILFMISILIVFIVGSVIKNVNMTAIEWIMSYLALLFGSMIFLTIGLLLSQLKDVQKVSTIGNILYLGLAMLGGLWFPVAIFPEWLKPIAKATPTYNLKNLATGIFSDNYPYESILILSLYGMVFVILSLWIRKNVEVM</sequence>
<dbReference type="EMBL" id="PIWU01000013">
    <property type="protein sequence ID" value="PKE55991.1"/>
    <property type="molecule type" value="Genomic_DNA"/>
</dbReference>
<reference evidence="1" key="1">
    <citation type="submission" date="2017-12" db="EMBL/GenBank/DDBJ databases">
        <title>Genomics of Macrococcus caseolyticus.</title>
        <authorList>
            <person name="MacFadyen A.C."/>
            <person name="Paterson G.K."/>
        </authorList>
    </citation>
    <scope>NUCLEOTIDE SEQUENCE</scope>
    <source>
        <strain evidence="1">5459_5_49</strain>
    </source>
</reference>